<dbReference type="EMBL" id="PGOL01002778">
    <property type="protein sequence ID" value="PKI45094.1"/>
    <property type="molecule type" value="Genomic_DNA"/>
</dbReference>
<evidence type="ECO:0000313" key="1">
    <source>
        <dbReference type="EMBL" id="PKI45094.1"/>
    </source>
</evidence>
<protein>
    <submittedName>
        <fullName evidence="1">Uncharacterized protein</fullName>
    </submittedName>
</protein>
<accession>A0A2I0IM52</accession>
<proteinExistence type="predicted"/>
<dbReference type="Proteomes" id="UP000233551">
    <property type="component" value="Unassembled WGS sequence"/>
</dbReference>
<keyword evidence="2" id="KW-1185">Reference proteome</keyword>
<organism evidence="1 2">
    <name type="scientific">Punica granatum</name>
    <name type="common">Pomegranate</name>
    <dbReference type="NCBI Taxonomy" id="22663"/>
    <lineage>
        <taxon>Eukaryota</taxon>
        <taxon>Viridiplantae</taxon>
        <taxon>Streptophyta</taxon>
        <taxon>Embryophyta</taxon>
        <taxon>Tracheophyta</taxon>
        <taxon>Spermatophyta</taxon>
        <taxon>Magnoliopsida</taxon>
        <taxon>eudicotyledons</taxon>
        <taxon>Gunneridae</taxon>
        <taxon>Pentapetalae</taxon>
        <taxon>rosids</taxon>
        <taxon>malvids</taxon>
        <taxon>Myrtales</taxon>
        <taxon>Lythraceae</taxon>
        <taxon>Punica</taxon>
    </lineage>
</organism>
<sequence length="226" mass="24952">MKNDGKVTKTPVNKLENLEESSQVNNTLRQVKSSEDVAPALQVHGGQGQESGTVIATPRVATPTRTIQVAADGSVPADHSLKIIKETLKRSSGKTSAIDMCIQAMHWDLCYILRGLTPCTFEELVTRAHNMELNFKTCGSQRLFVQGHWEVNDHQESNEEGKPPAETECEQVLAVNVDPISKKETFSTTPSYTAIAQTLIGFKPKGRDDQQTLLNKNKLHKPLFEA</sequence>
<gene>
    <name evidence="1" type="ORF">CRG98_034478</name>
</gene>
<evidence type="ECO:0000313" key="2">
    <source>
        <dbReference type="Proteomes" id="UP000233551"/>
    </source>
</evidence>
<reference evidence="1 2" key="1">
    <citation type="submission" date="2017-11" db="EMBL/GenBank/DDBJ databases">
        <title>De-novo sequencing of pomegranate (Punica granatum L.) genome.</title>
        <authorList>
            <person name="Akparov Z."/>
            <person name="Amiraslanov A."/>
            <person name="Hajiyeva S."/>
            <person name="Abbasov M."/>
            <person name="Kaur K."/>
            <person name="Hamwieh A."/>
            <person name="Solovyev V."/>
            <person name="Salamov A."/>
            <person name="Braich B."/>
            <person name="Kosarev P."/>
            <person name="Mahmoud A."/>
            <person name="Hajiyev E."/>
            <person name="Babayeva S."/>
            <person name="Izzatullayeva V."/>
            <person name="Mammadov A."/>
            <person name="Mammadov A."/>
            <person name="Sharifova S."/>
            <person name="Ojaghi J."/>
            <person name="Eynullazada K."/>
            <person name="Bayramov B."/>
            <person name="Abdulazimova A."/>
            <person name="Shahmuradov I."/>
        </authorList>
    </citation>
    <scope>NUCLEOTIDE SEQUENCE [LARGE SCALE GENOMIC DNA]</scope>
    <source>
        <strain evidence="2">cv. AG2017</strain>
        <tissue evidence="1">Leaf</tissue>
    </source>
</reference>
<dbReference type="AlphaFoldDB" id="A0A2I0IM52"/>
<name>A0A2I0IM52_PUNGR</name>
<comment type="caution">
    <text evidence="1">The sequence shown here is derived from an EMBL/GenBank/DDBJ whole genome shotgun (WGS) entry which is preliminary data.</text>
</comment>